<dbReference type="InterPro" id="IPR013325">
    <property type="entry name" value="RNA_pol_sigma_r2"/>
</dbReference>
<evidence type="ECO:0000259" key="8">
    <source>
        <dbReference type="Pfam" id="PF04545"/>
    </source>
</evidence>
<dbReference type="InterPro" id="IPR036388">
    <property type="entry name" value="WH-like_DNA-bd_sf"/>
</dbReference>
<accession>A0ABQ3HUW6</accession>
<protein>
    <submittedName>
        <fullName evidence="9">DNA-directed RNA polymerase sigma-70 factor</fullName>
    </submittedName>
</protein>
<gene>
    <name evidence="9" type="ORF">GCM10017764_11110</name>
</gene>
<comment type="similarity">
    <text evidence="1">Belongs to the sigma-70 factor family. ECF subfamily.</text>
</comment>
<feature type="domain" description="RNA polymerase sigma-70 region 4" evidence="8">
    <location>
        <begin position="125"/>
        <end position="173"/>
    </location>
</feature>
<dbReference type="InterPro" id="IPR007627">
    <property type="entry name" value="RNA_pol_sigma70_r2"/>
</dbReference>
<name>A0ABQ3HUW6_9SPHI</name>
<dbReference type="Pfam" id="PF04545">
    <property type="entry name" value="Sigma70_r4"/>
    <property type="match status" value="1"/>
</dbReference>
<dbReference type="Proteomes" id="UP000620550">
    <property type="component" value="Unassembled WGS sequence"/>
</dbReference>
<dbReference type="NCBIfam" id="TIGR02985">
    <property type="entry name" value="Sig70_bacteroi1"/>
    <property type="match status" value="1"/>
</dbReference>
<dbReference type="NCBIfam" id="TIGR02937">
    <property type="entry name" value="sigma70-ECF"/>
    <property type="match status" value="1"/>
</dbReference>
<evidence type="ECO:0000256" key="5">
    <source>
        <dbReference type="ARBA" id="ARBA00023163"/>
    </source>
</evidence>
<proteinExistence type="inferred from homology"/>
<keyword evidence="6" id="KW-0472">Membrane</keyword>
<dbReference type="Gene3D" id="1.10.10.10">
    <property type="entry name" value="Winged helix-like DNA-binding domain superfamily/Winged helix DNA-binding domain"/>
    <property type="match status" value="1"/>
</dbReference>
<dbReference type="EMBL" id="BNAF01000003">
    <property type="protein sequence ID" value="GHE29841.1"/>
    <property type="molecule type" value="Genomic_DNA"/>
</dbReference>
<dbReference type="RefSeq" id="WP_189625628.1">
    <property type="nucleotide sequence ID" value="NZ_BNAF01000003.1"/>
</dbReference>
<dbReference type="PANTHER" id="PTHR43133">
    <property type="entry name" value="RNA POLYMERASE ECF-TYPE SIGMA FACTO"/>
    <property type="match status" value="1"/>
</dbReference>
<evidence type="ECO:0000256" key="1">
    <source>
        <dbReference type="ARBA" id="ARBA00010641"/>
    </source>
</evidence>
<evidence type="ECO:0000256" key="4">
    <source>
        <dbReference type="ARBA" id="ARBA00023125"/>
    </source>
</evidence>
<keyword evidence="6" id="KW-0812">Transmembrane</keyword>
<evidence type="ECO:0000256" key="2">
    <source>
        <dbReference type="ARBA" id="ARBA00023015"/>
    </source>
</evidence>
<evidence type="ECO:0000313" key="9">
    <source>
        <dbReference type="EMBL" id="GHE29841.1"/>
    </source>
</evidence>
<dbReference type="InterPro" id="IPR014327">
    <property type="entry name" value="RNA_pol_sigma70_bacteroid"/>
</dbReference>
<feature type="domain" description="RNA polymerase sigma-70 region 2" evidence="7">
    <location>
        <begin position="23"/>
        <end position="88"/>
    </location>
</feature>
<comment type="caution">
    <text evidence="9">The sequence shown here is derived from an EMBL/GenBank/DDBJ whole genome shotgun (WGS) entry which is preliminary data.</text>
</comment>
<dbReference type="PANTHER" id="PTHR43133:SF46">
    <property type="entry name" value="RNA POLYMERASE SIGMA-70 FACTOR ECF SUBFAMILY"/>
    <property type="match status" value="1"/>
</dbReference>
<sequence length="197" mass="22867">MESKEKKLVYAMAEGDGSAFTALYHSYANRVFQFVMRYVKSPDLAEDLQQEIFLKMWENRKQFKAANAFRPYLLATTRNHVLDYLRRIAKSEAAQAEIIHHMPLEAKGSDFFLLEKEYQAYIAQAIGSLSPTARKVFQGCREERKTYNEVAAELGISRDAIKKHMVRAMKSIRVAIEKDFDIYLLILLSLAVFFYLF</sequence>
<dbReference type="Pfam" id="PF04542">
    <property type="entry name" value="Sigma70_r2"/>
    <property type="match status" value="1"/>
</dbReference>
<keyword evidence="4" id="KW-0238">DNA-binding</keyword>
<reference evidence="10" key="1">
    <citation type="journal article" date="2019" name="Int. J. Syst. Evol. Microbiol.">
        <title>The Global Catalogue of Microorganisms (GCM) 10K type strain sequencing project: providing services to taxonomists for standard genome sequencing and annotation.</title>
        <authorList>
            <consortium name="The Broad Institute Genomics Platform"/>
            <consortium name="The Broad Institute Genome Sequencing Center for Infectious Disease"/>
            <person name="Wu L."/>
            <person name="Ma J."/>
        </authorList>
    </citation>
    <scope>NUCLEOTIDE SEQUENCE [LARGE SCALE GENOMIC DNA]</scope>
    <source>
        <strain evidence="10">CGMCC 1.12966</strain>
    </source>
</reference>
<dbReference type="Gene3D" id="1.10.1740.10">
    <property type="match status" value="1"/>
</dbReference>
<evidence type="ECO:0000256" key="6">
    <source>
        <dbReference type="SAM" id="Phobius"/>
    </source>
</evidence>
<dbReference type="InterPro" id="IPR014284">
    <property type="entry name" value="RNA_pol_sigma-70_dom"/>
</dbReference>
<dbReference type="InterPro" id="IPR039425">
    <property type="entry name" value="RNA_pol_sigma-70-like"/>
</dbReference>
<feature type="transmembrane region" description="Helical" evidence="6">
    <location>
        <begin position="180"/>
        <end position="196"/>
    </location>
</feature>
<organism evidence="9 10">
    <name type="scientific">Sphingobacterium griseoflavum</name>
    <dbReference type="NCBI Taxonomy" id="1474952"/>
    <lineage>
        <taxon>Bacteria</taxon>
        <taxon>Pseudomonadati</taxon>
        <taxon>Bacteroidota</taxon>
        <taxon>Sphingobacteriia</taxon>
        <taxon>Sphingobacteriales</taxon>
        <taxon>Sphingobacteriaceae</taxon>
        <taxon>Sphingobacterium</taxon>
    </lineage>
</organism>
<keyword evidence="9" id="KW-0240">DNA-directed RNA polymerase</keyword>
<keyword evidence="3" id="KW-0731">Sigma factor</keyword>
<keyword evidence="5" id="KW-0804">Transcription</keyword>
<keyword evidence="6" id="KW-1133">Transmembrane helix</keyword>
<dbReference type="InterPro" id="IPR013324">
    <property type="entry name" value="RNA_pol_sigma_r3/r4-like"/>
</dbReference>
<evidence type="ECO:0000259" key="7">
    <source>
        <dbReference type="Pfam" id="PF04542"/>
    </source>
</evidence>
<dbReference type="SUPFAM" id="SSF88659">
    <property type="entry name" value="Sigma3 and sigma4 domains of RNA polymerase sigma factors"/>
    <property type="match status" value="1"/>
</dbReference>
<dbReference type="SUPFAM" id="SSF88946">
    <property type="entry name" value="Sigma2 domain of RNA polymerase sigma factors"/>
    <property type="match status" value="1"/>
</dbReference>
<dbReference type="InterPro" id="IPR007630">
    <property type="entry name" value="RNA_pol_sigma70_r4"/>
</dbReference>
<keyword evidence="10" id="KW-1185">Reference proteome</keyword>
<evidence type="ECO:0000313" key="10">
    <source>
        <dbReference type="Proteomes" id="UP000620550"/>
    </source>
</evidence>
<evidence type="ECO:0000256" key="3">
    <source>
        <dbReference type="ARBA" id="ARBA00023082"/>
    </source>
</evidence>
<keyword evidence="2" id="KW-0805">Transcription regulation</keyword>
<dbReference type="GO" id="GO:0000428">
    <property type="term" value="C:DNA-directed RNA polymerase complex"/>
    <property type="evidence" value="ECO:0007669"/>
    <property type="project" value="UniProtKB-KW"/>
</dbReference>